<dbReference type="InterPro" id="IPR043425">
    <property type="entry name" value="NusG-like"/>
</dbReference>
<dbReference type="GO" id="GO:0006354">
    <property type="term" value="P:DNA-templated transcription elongation"/>
    <property type="evidence" value="ECO:0007669"/>
    <property type="project" value="InterPro"/>
</dbReference>
<reference evidence="7 8" key="1">
    <citation type="submission" date="2018-09" db="EMBL/GenBank/DDBJ databases">
        <title>A high-quality reference genome of wild soybean provides a powerful tool to mine soybean genomes.</title>
        <authorList>
            <person name="Xie M."/>
            <person name="Chung C.Y.L."/>
            <person name="Li M.-W."/>
            <person name="Wong F.-L."/>
            <person name="Chan T.-F."/>
            <person name="Lam H.-M."/>
        </authorList>
    </citation>
    <scope>NUCLEOTIDE SEQUENCE [LARGE SCALE GENOMIC DNA]</scope>
    <source>
        <strain evidence="8">cv. W05</strain>
        <tissue evidence="7">Hypocotyl of etiolated seedlings</tissue>
    </source>
</reference>
<evidence type="ECO:0000313" key="8">
    <source>
        <dbReference type="Proteomes" id="UP000289340"/>
    </source>
</evidence>
<dbReference type="Gramene" id="XM_028379994.1">
    <property type="protein sequence ID" value="XP_028235795.1"/>
    <property type="gene ID" value="LOC114415348"/>
</dbReference>
<evidence type="ECO:0000256" key="1">
    <source>
        <dbReference type="ARBA" id="ARBA00022814"/>
    </source>
</evidence>
<gene>
    <name evidence="7" type="ORF">D0Y65_001125</name>
</gene>
<dbReference type="Gene3D" id="2.30.30.30">
    <property type="match status" value="1"/>
</dbReference>
<keyword evidence="3" id="KW-0804">Transcription</keyword>
<dbReference type="InterPro" id="IPR006645">
    <property type="entry name" value="NGN-like_dom"/>
</dbReference>
<evidence type="ECO:0000256" key="3">
    <source>
        <dbReference type="ARBA" id="ARBA00023163"/>
    </source>
</evidence>
<evidence type="ECO:0000259" key="6">
    <source>
        <dbReference type="SMART" id="SM00739"/>
    </source>
</evidence>
<dbReference type="Pfam" id="PF02357">
    <property type="entry name" value="NusG"/>
    <property type="match status" value="1"/>
</dbReference>
<dbReference type="CDD" id="cd06091">
    <property type="entry name" value="KOW_NusG"/>
    <property type="match status" value="1"/>
</dbReference>
<accession>A0A445M1R4</accession>
<keyword evidence="1" id="KW-0889">Transcription antitermination</keyword>
<proteinExistence type="predicted"/>
<dbReference type="GO" id="GO:0031564">
    <property type="term" value="P:transcription antitermination"/>
    <property type="evidence" value="ECO:0007669"/>
    <property type="project" value="UniProtKB-KW"/>
</dbReference>
<comment type="caution">
    <text evidence="7">The sequence shown here is derived from an EMBL/GenBank/DDBJ whole genome shotgun (WGS) entry which is preliminary data.</text>
</comment>
<keyword evidence="8" id="KW-1185">Reference proteome</keyword>
<evidence type="ECO:0000313" key="7">
    <source>
        <dbReference type="EMBL" id="RZC29413.1"/>
    </source>
</evidence>
<dbReference type="SUPFAM" id="SSF50104">
    <property type="entry name" value="Translation proteins SH3-like domain"/>
    <property type="match status" value="1"/>
</dbReference>
<dbReference type="SUPFAM" id="SSF82679">
    <property type="entry name" value="N-utilization substance G protein NusG, N-terminal domain"/>
    <property type="match status" value="1"/>
</dbReference>
<dbReference type="CDD" id="cd09890">
    <property type="entry name" value="NGN_plant"/>
    <property type="match status" value="1"/>
</dbReference>
<evidence type="ECO:0000256" key="4">
    <source>
        <dbReference type="SAM" id="MobiDB-lite"/>
    </source>
</evidence>
<dbReference type="InterPro" id="IPR036735">
    <property type="entry name" value="NGN_dom_sf"/>
</dbReference>
<organism evidence="7 8">
    <name type="scientific">Glycine soja</name>
    <name type="common">Wild soybean</name>
    <dbReference type="NCBI Taxonomy" id="3848"/>
    <lineage>
        <taxon>Eukaryota</taxon>
        <taxon>Viridiplantae</taxon>
        <taxon>Streptophyta</taxon>
        <taxon>Embryophyta</taxon>
        <taxon>Tracheophyta</taxon>
        <taxon>Spermatophyta</taxon>
        <taxon>Magnoliopsida</taxon>
        <taxon>eudicotyledons</taxon>
        <taxon>Gunneridae</taxon>
        <taxon>Pentapetalae</taxon>
        <taxon>rosids</taxon>
        <taxon>fabids</taxon>
        <taxon>Fabales</taxon>
        <taxon>Fabaceae</taxon>
        <taxon>Papilionoideae</taxon>
        <taxon>50 kb inversion clade</taxon>
        <taxon>NPAAA clade</taxon>
        <taxon>indigoferoid/millettioid clade</taxon>
        <taxon>Phaseoleae</taxon>
        <taxon>Glycine</taxon>
        <taxon>Glycine subgen. Soja</taxon>
    </lineage>
</organism>
<dbReference type="EMBL" id="QZWG01000001">
    <property type="protein sequence ID" value="RZC29412.1"/>
    <property type="molecule type" value="Genomic_DNA"/>
</dbReference>
<dbReference type="Gramene" id="XM_028379985.1">
    <property type="protein sequence ID" value="XP_028235786.1"/>
    <property type="gene ID" value="LOC114415348"/>
</dbReference>
<dbReference type="SMART" id="SM00738">
    <property type="entry name" value="NGN"/>
    <property type="match status" value="1"/>
</dbReference>
<dbReference type="PANTHER" id="PTHR30265">
    <property type="entry name" value="RHO-INTERACTING TRANSCRIPTION TERMINATION FACTOR NUSG"/>
    <property type="match status" value="1"/>
</dbReference>
<feature type="domain" description="NusG-like N-terminal" evidence="5">
    <location>
        <begin position="104"/>
        <end position="220"/>
    </location>
</feature>
<evidence type="ECO:0000259" key="5">
    <source>
        <dbReference type="SMART" id="SM00738"/>
    </source>
</evidence>
<dbReference type="AlphaFoldDB" id="A0A445M1R4"/>
<dbReference type="Proteomes" id="UP000289340">
    <property type="component" value="Chromosome 1"/>
</dbReference>
<keyword evidence="2" id="KW-0805">Transcription regulation</keyword>
<sequence length="344" mass="38919">MRGVFLPWNPPCFHDALHLPSVSLLPTRPFFFTLSASSTPSAPVESASQLSARERRRARSERRETRSGAKNWREVVEERLMEKPKKQKGSWMDELNLDNLAKLGPQWWVIRVSRVKGNDIAQLLARSLAKNYPDMEFKIYAPSVNVKRRLKNGSYSVKPKQLFPGCVFLRCVMNKELHDFIREYDGVGGFLGSKVGNTKRQINRPKPVSAEDMEAIFRQAKEEQEKTDQAFEQEEKKAALDSGIRNTELEPDDILNAIVDYKSKRGSRKASNQVKATDASSTRINYKLLVPGSTVRVLSGTFSGFTGTLKKLNRKTKLATVHFTLFGKENIADIDANEIAIETN</sequence>
<protein>
    <recommendedName>
        <fullName evidence="9">Transcription termination/antitermination protein NusG</fullName>
    </recommendedName>
</protein>
<dbReference type="InterPro" id="IPR014722">
    <property type="entry name" value="Rib_uL2_dom2"/>
</dbReference>
<dbReference type="Pfam" id="PF00467">
    <property type="entry name" value="KOW"/>
    <property type="match status" value="1"/>
</dbReference>
<dbReference type="EMBL" id="QZWG01000001">
    <property type="protein sequence ID" value="RZC29413.1"/>
    <property type="molecule type" value="Genomic_DNA"/>
</dbReference>
<feature type="region of interest" description="Disordered" evidence="4">
    <location>
        <begin position="36"/>
        <end position="69"/>
    </location>
</feature>
<dbReference type="Gene3D" id="3.30.70.940">
    <property type="entry name" value="NusG, N-terminal domain"/>
    <property type="match status" value="1"/>
</dbReference>
<evidence type="ECO:0000256" key="2">
    <source>
        <dbReference type="ARBA" id="ARBA00023015"/>
    </source>
</evidence>
<evidence type="ECO:0008006" key="9">
    <source>
        <dbReference type="Google" id="ProtNLM"/>
    </source>
</evidence>
<dbReference type="InterPro" id="IPR005824">
    <property type="entry name" value="KOW"/>
</dbReference>
<dbReference type="InterPro" id="IPR008991">
    <property type="entry name" value="Translation_prot_SH3-like_sf"/>
</dbReference>
<dbReference type="SMART" id="SM00739">
    <property type="entry name" value="KOW"/>
    <property type="match status" value="1"/>
</dbReference>
<dbReference type="PANTHER" id="PTHR30265:SF4">
    <property type="entry name" value="KOW MOTIF FAMILY PROTEIN, EXPRESSED"/>
    <property type="match status" value="1"/>
</dbReference>
<name>A0A445M1R4_GLYSO</name>
<feature type="domain" description="KOW" evidence="6">
    <location>
        <begin position="288"/>
        <end position="315"/>
    </location>
</feature>